<dbReference type="InterPro" id="IPR011992">
    <property type="entry name" value="EF-hand-dom_pair"/>
</dbReference>
<evidence type="ECO:0000256" key="2">
    <source>
        <dbReference type="SAM" id="Coils"/>
    </source>
</evidence>
<organism evidence="5 6">
    <name type="scientific">Phytophthora fragariaefolia</name>
    <dbReference type="NCBI Taxonomy" id="1490495"/>
    <lineage>
        <taxon>Eukaryota</taxon>
        <taxon>Sar</taxon>
        <taxon>Stramenopiles</taxon>
        <taxon>Oomycota</taxon>
        <taxon>Peronosporomycetes</taxon>
        <taxon>Peronosporales</taxon>
        <taxon>Peronosporaceae</taxon>
        <taxon>Phytophthora</taxon>
    </lineage>
</organism>
<keyword evidence="1" id="KW-0106">Calcium</keyword>
<dbReference type="Proteomes" id="UP001165121">
    <property type="component" value="Unassembled WGS sequence"/>
</dbReference>
<dbReference type="OrthoDB" id="8068875at2759"/>
<sequence length="508" mass="58268">MNVSDEKQEKIFKKYDKDKSGYIDYPEFRSMWIRLVDVREELTKRGVEIPKHTRQWKLQQMLETILDEEEAREALALEEAKKFLQRQRDKEYREQLGRKAVVRAEDELAAALDAAGQVYIMGSGKYDQFTGDPVTRDEDLFPGFKTVSEIWAYRVNPAIKQQPQQSVSKLIPKNNTKKILHDQNLEIDGRPSTKPQLKSTLATTSNKIGVPASKYVRRRLENKRWKFRSPPRLNKRTISQTKSHIRAMSREREILNEGTVEDSRVDSIAPTDTSEVENMAHDESNQDEEELAKLFFENREFVRSLRFRSTSLMTNTGPLWGRSVVHGAISDSVAFAVTSSGAVFSWGGRHNTWDASARRVGGFDSDSEEEFGGSDTTENRETANSGIKSKVTPRSALQKMCTPEQWSVHVINSHTQTCRLKRVVTYYEVWEPPPSNATRLLFMEQVLLPKIEYEQMMMSAQLRGLEFNNITKMDLALAIGECFELEVQVKGEAGHASFKESERTIKVR</sequence>
<dbReference type="PROSITE" id="PS00018">
    <property type="entry name" value="EF_HAND_1"/>
    <property type="match status" value="1"/>
</dbReference>
<keyword evidence="6" id="KW-1185">Reference proteome</keyword>
<gene>
    <name evidence="5" type="ORF">Pfra01_001350300</name>
</gene>
<feature type="domain" description="EF-hand" evidence="4">
    <location>
        <begin position="3"/>
        <end position="38"/>
    </location>
</feature>
<dbReference type="InterPro" id="IPR018247">
    <property type="entry name" value="EF_Hand_1_Ca_BS"/>
</dbReference>
<reference evidence="5" key="1">
    <citation type="submission" date="2023-04" db="EMBL/GenBank/DDBJ databases">
        <title>Phytophthora fragariaefolia NBRC 109709.</title>
        <authorList>
            <person name="Ichikawa N."/>
            <person name="Sato H."/>
            <person name="Tonouchi N."/>
        </authorList>
    </citation>
    <scope>NUCLEOTIDE SEQUENCE</scope>
    <source>
        <strain evidence="5">NBRC 109709</strain>
    </source>
</reference>
<evidence type="ECO:0000313" key="5">
    <source>
        <dbReference type="EMBL" id="GMF41946.1"/>
    </source>
</evidence>
<dbReference type="Gene3D" id="1.10.238.10">
    <property type="entry name" value="EF-hand"/>
    <property type="match status" value="1"/>
</dbReference>
<evidence type="ECO:0000259" key="4">
    <source>
        <dbReference type="PROSITE" id="PS50222"/>
    </source>
</evidence>
<evidence type="ECO:0000256" key="1">
    <source>
        <dbReference type="ARBA" id="ARBA00022837"/>
    </source>
</evidence>
<dbReference type="Pfam" id="PF00036">
    <property type="entry name" value="EF-hand_1"/>
    <property type="match status" value="1"/>
</dbReference>
<dbReference type="PROSITE" id="PS50222">
    <property type="entry name" value="EF_HAND_2"/>
    <property type="match status" value="1"/>
</dbReference>
<dbReference type="GO" id="GO:0005509">
    <property type="term" value="F:calcium ion binding"/>
    <property type="evidence" value="ECO:0007669"/>
    <property type="project" value="InterPro"/>
</dbReference>
<dbReference type="EMBL" id="BSXT01001389">
    <property type="protein sequence ID" value="GMF41946.1"/>
    <property type="molecule type" value="Genomic_DNA"/>
</dbReference>
<dbReference type="SUPFAM" id="SSF47473">
    <property type="entry name" value="EF-hand"/>
    <property type="match status" value="1"/>
</dbReference>
<comment type="caution">
    <text evidence="5">The sequence shown here is derived from an EMBL/GenBank/DDBJ whole genome shotgun (WGS) entry which is preliminary data.</text>
</comment>
<dbReference type="InterPro" id="IPR009091">
    <property type="entry name" value="RCC1/BLIP-II"/>
</dbReference>
<name>A0A9W6XLH9_9STRA</name>
<proteinExistence type="predicted"/>
<dbReference type="AlphaFoldDB" id="A0A9W6XLH9"/>
<evidence type="ECO:0000256" key="3">
    <source>
        <dbReference type="SAM" id="MobiDB-lite"/>
    </source>
</evidence>
<feature type="region of interest" description="Disordered" evidence="3">
    <location>
        <begin position="362"/>
        <end position="389"/>
    </location>
</feature>
<feature type="coiled-coil region" evidence="2">
    <location>
        <begin position="58"/>
        <end position="94"/>
    </location>
</feature>
<dbReference type="SMART" id="SM00054">
    <property type="entry name" value="EFh"/>
    <property type="match status" value="1"/>
</dbReference>
<dbReference type="InterPro" id="IPR002048">
    <property type="entry name" value="EF_hand_dom"/>
</dbReference>
<protein>
    <submittedName>
        <fullName evidence="5">Unnamed protein product</fullName>
    </submittedName>
</protein>
<accession>A0A9W6XLH9</accession>
<keyword evidence="2" id="KW-0175">Coiled coil</keyword>
<dbReference type="SUPFAM" id="SSF50985">
    <property type="entry name" value="RCC1/BLIP-II"/>
    <property type="match status" value="1"/>
</dbReference>
<evidence type="ECO:0000313" key="6">
    <source>
        <dbReference type="Proteomes" id="UP001165121"/>
    </source>
</evidence>